<dbReference type="EMBL" id="BARV01024702">
    <property type="protein sequence ID" value="GAI36153.1"/>
    <property type="molecule type" value="Genomic_DNA"/>
</dbReference>
<dbReference type="AlphaFoldDB" id="X1MXY9"/>
<name>X1MXY9_9ZZZZ</name>
<protein>
    <submittedName>
        <fullName evidence="1">Uncharacterized protein</fullName>
    </submittedName>
</protein>
<evidence type="ECO:0000313" key="1">
    <source>
        <dbReference type="EMBL" id="GAI36153.1"/>
    </source>
</evidence>
<proteinExistence type="predicted"/>
<reference evidence="1" key="1">
    <citation type="journal article" date="2014" name="Front. Microbiol.">
        <title>High frequency of phylogenetically diverse reductive dehalogenase-homologous genes in deep subseafloor sedimentary metagenomes.</title>
        <authorList>
            <person name="Kawai M."/>
            <person name="Futagami T."/>
            <person name="Toyoda A."/>
            <person name="Takaki Y."/>
            <person name="Nishi S."/>
            <person name="Hori S."/>
            <person name="Arai W."/>
            <person name="Tsubouchi T."/>
            <person name="Morono Y."/>
            <person name="Uchiyama I."/>
            <person name="Ito T."/>
            <person name="Fujiyama A."/>
            <person name="Inagaki F."/>
            <person name="Takami H."/>
        </authorList>
    </citation>
    <scope>NUCLEOTIDE SEQUENCE</scope>
    <source>
        <strain evidence="1">Expedition CK06-06</strain>
    </source>
</reference>
<comment type="caution">
    <text evidence="1">The sequence shown here is derived from an EMBL/GenBank/DDBJ whole genome shotgun (WGS) entry which is preliminary data.</text>
</comment>
<sequence>MDEIQSGKELCDQFFEGLRNRADIDQIVSLRSSLPG</sequence>
<accession>X1MXY9</accession>
<organism evidence="1">
    <name type="scientific">marine sediment metagenome</name>
    <dbReference type="NCBI Taxonomy" id="412755"/>
    <lineage>
        <taxon>unclassified sequences</taxon>
        <taxon>metagenomes</taxon>
        <taxon>ecological metagenomes</taxon>
    </lineage>
</organism>
<gene>
    <name evidence="1" type="ORF">S06H3_40272</name>
</gene>
<feature type="non-terminal residue" evidence="1">
    <location>
        <position position="36"/>
    </location>
</feature>